<dbReference type="EMBL" id="CP150484">
    <property type="protein sequence ID" value="WYW21260.1"/>
    <property type="molecule type" value="Genomic_DNA"/>
</dbReference>
<accession>A0ACD5BUQ2</accession>
<proteinExistence type="predicted"/>
<organism evidence="1 2">
    <name type="scientific">Amycolatopsis coloradensis</name>
    <dbReference type="NCBI Taxonomy" id="76021"/>
    <lineage>
        <taxon>Bacteria</taxon>
        <taxon>Bacillati</taxon>
        <taxon>Actinomycetota</taxon>
        <taxon>Actinomycetes</taxon>
        <taxon>Pseudonocardiales</taxon>
        <taxon>Pseudonocardiaceae</taxon>
        <taxon>Amycolatopsis</taxon>
    </lineage>
</organism>
<evidence type="ECO:0000313" key="1">
    <source>
        <dbReference type="EMBL" id="WYW21260.1"/>
    </source>
</evidence>
<sequence length="564" mass="61658">MDLETEFGDPYLPGNPLGHNAIIEADERGEVFEAGEELLDCLSLNAEFVPPRLGGRLGTADEFIRRLRPVFRRDAALGIGYGVPTLLASLNVWLATDNAQQQNALAERILGGSKVCLAHGSPGMYPDPAALELTARERGDRYVLDGHAGLVFNSDRADSAVVIARTAYTQNQRSRSLLLVDLTALPDESRRRSPRVRTLGLRDCHLGGLEFSMCPVPRDSLIGWSGTGASLSCRASEIGGCLTTGLSLGMLDASLFTVLRFALHRRLYGRAVSDMPHAKATIAGAFADLLVADCLVTTAARALHLLPGHSRAYAAATRYLVPLLIENAMNELSVVLGARYYLREGEHAIFGKHFRDLPSLSLVYPDHTPYEITIAAHLPAFAHAQRHPSSSTESMSIFTPDTTLPPLEHNPHPTRAQGDPLLACLEPWLDELRGETRTTTDLSTIATLLLTELDHLATHVSRAHVWQLDPANHTDGGTLSERYAILLAATACLGIWRHNRDRRVLAGSAWIRVALRRLLSRLMPGTPPGASELDDELFSELLTRAAEETSFCLDEDPVRRTLPR</sequence>
<dbReference type="Proteomes" id="UP001456344">
    <property type="component" value="Chromosome"/>
</dbReference>
<evidence type="ECO:0000313" key="2">
    <source>
        <dbReference type="Proteomes" id="UP001456344"/>
    </source>
</evidence>
<reference evidence="1" key="1">
    <citation type="submission" date="2023-10" db="EMBL/GenBank/DDBJ databases">
        <title>Whole genome sequencing of actinobacterial strain Amycolatopsis sp. (BCA-696) identifies the underlying plant growth-promoting genes.</title>
        <authorList>
            <person name="Gandham P."/>
            <person name="Vadla N."/>
            <person name="Saji A."/>
            <person name="Srinivas V."/>
            <person name="Ruperao P."/>
            <person name="Selvanayagam S."/>
            <person name="Saxena R.K."/>
            <person name="Rathore A."/>
            <person name="Gopalakrishnan S."/>
            <person name="Thakur V."/>
        </authorList>
    </citation>
    <scope>NUCLEOTIDE SEQUENCE</scope>
    <source>
        <strain evidence="1">BCA-696</strain>
    </source>
</reference>
<gene>
    <name evidence="1" type="ORF">LCL61_37515</name>
</gene>
<name>A0ACD5BUQ2_9PSEU</name>
<keyword evidence="2" id="KW-1185">Reference proteome</keyword>
<protein>
    <submittedName>
        <fullName evidence="1">Acyl-CoA dehydrogenase</fullName>
    </submittedName>
</protein>